<feature type="compositionally biased region" description="Basic and acidic residues" evidence="1">
    <location>
        <begin position="80"/>
        <end position="90"/>
    </location>
</feature>
<feature type="region of interest" description="Disordered" evidence="1">
    <location>
        <begin position="63"/>
        <end position="90"/>
    </location>
</feature>
<proteinExistence type="predicted"/>
<gene>
    <name evidence="2" type="ORF">POCTA_138.1.T0360373</name>
</gene>
<dbReference type="AlphaFoldDB" id="A0A8S1U3S3"/>
<dbReference type="Proteomes" id="UP000683925">
    <property type="component" value="Unassembled WGS sequence"/>
</dbReference>
<evidence type="ECO:0000313" key="3">
    <source>
        <dbReference type="Proteomes" id="UP000683925"/>
    </source>
</evidence>
<evidence type="ECO:0000313" key="2">
    <source>
        <dbReference type="EMBL" id="CAD8159420.1"/>
    </source>
</evidence>
<sequence length="162" mass="19488">MDGHLRTTEQVRLWNQVRVYQCQIQNCKLLLKNQKPFKFVIIEHELNHVEIFKTRIRRIGSQPQNEGSKFLQGEEENEVEEKLAPKNEEPKNIKKINKKKLKIKKMILKMNQIKYQHLRHCKNKNWMKRQKKIAEKRRKKSKIGRKEEKLAITIAIVISIDP</sequence>
<comment type="caution">
    <text evidence="2">The sequence shown here is derived from an EMBL/GenBank/DDBJ whole genome shotgun (WGS) entry which is preliminary data.</text>
</comment>
<organism evidence="2 3">
    <name type="scientific">Paramecium octaurelia</name>
    <dbReference type="NCBI Taxonomy" id="43137"/>
    <lineage>
        <taxon>Eukaryota</taxon>
        <taxon>Sar</taxon>
        <taxon>Alveolata</taxon>
        <taxon>Ciliophora</taxon>
        <taxon>Intramacronucleata</taxon>
        <taxon>Oligohymenophorea</taxon>
        <taxon>Peniculida</taxon>
        <taxon>Parameciidae</taxon>
        <taxon>Paramecium</taxon>
    </lineage>
</organism>
<reference evidence="2" key="1">
    <citation type="submission" date="2021-01" db="EMBL/GenBank/DDBJ databases">
        <authorList>
            <consortium name="Genoscope - CEA"/>
            <person name="William W."/>
        </authorList>
    </citation>
    <scope>NUCLEOTIDE SEQUENCE</scope>
</reference>
<protein>
    <submittedName>
        <fullName evidence="2">Uncharacterized protein</fullName>
    </submittedName>
</protein>
<keyword evidence="3" id="KW-1185">Reference proteome</keyword>
<dbReference type="EMBL" id="CAJJDP010000036">
    <property type="protein sequence ID" value="CAD8159420.1"/>
    <property type="molecule type" value="Genomic_DNA"/>
</dbReference>
<accession>A0A8S1U3S3</accession>
<evidence type="ECO:0000256" key="1">
    <source>
        <dbReference type="SAM" id="MobiDB-lite"/>
    </source>
</evidence>
<name>A0A8S1U3S3_PAROT</name>